<keyword evidence="4" id="KW-1185">Reference proteome</keyword>
<protein>
    <submittedName>
        <fullName evidence="3">DUF1206 domain-containing protein</fullName>
    </submittedName>
</protein>
<keyword evidence="1" id="KW-0812">Transmembrane</keyword>
<dbReference type="EMBL" id="CP039852">
    <property type="protein sequence ID" value="QCZ95282.1"/>
    <property type="molecule type" value="Genomic_DNA"/>
</dbReference>
<feature type="transmembrane region" description="Helical" evidence="1">
    <location>
        <begin position="189"/>
        <end position="210"/>
    </location>
</feature>
<name>A0A5B7YHE8_9ALTE</name>
<feature type="transmembrane region" description="Helical" evidence="1">
    <location>
        <begin position="12"/>
        <end position="31"/>
    </location>
</feature>
<proteinExistence type="predicted"/>
<keyword evidence="1" id="KW-1133">Transmembrane helix</keyword>
<feature type="transmembrane region" description="Helical" evidence="1">
    <location>
        <begin position="230"/>
        <end position="251"/>
    </location>
</feature>
<feature type="domain" description="DUF1206" evidence="2">
    <location>
        <begin position="188"/>
        <end position="255"/>
    </location>
</feature>
<gene>
    <name evidence="3" type="ORF">FBQ74_17010</name>
</gene>
<evidence type="ECO:0000313" key="4">
    <source>
        <dbReference type="Proteomes" id="UP000304912"/>
    </source>
</evidence>
<dbReference type="Pfam" id="PF06724">
    <property type="entry name" value="DUF1206"/>
    <property type="match status" value="3"/>
</dbReference>
<evidence type="ECO:0000259" key="2">
    <source>
        <dbReference type="Pfam" id="PF06724"/>
    </source>
</evidence>
<feature type="transmembrane region" description="Helical" evidence="1">
    <location>
        <begin position="136"/>
        <end position="156"/>
    </location>
</feature>
<evidence type="ECO:0000313" key="3">
    <source>
        <dbReference type="EMBL" id="QCZ95282.1"/>
    </source>
</evidence>
<dbReference type="OrthoDB" id="5702018at2"/>
<sequence length="258" mass="28210">MLAFGGYAAKTVVYCLLGVLILQSAIGAYGSDSPSQKNVFMSILEQPFGRILLGAVIVGMACYVLWRFVQAGLNIDNLDMSKAKDVVTRIFYFVSGIIYAFGTYLAIKVFQGAGGSSSGGQSNSEEMSSTLMQQQWGIYLVAAVGIIIVIFSFIQFKHAFKADFMDKFDVHRMSARIKKLSRVVGRMGFFARGIVYILVGGFFIQAAYKADPQEAGGLKEALDTIVQQSYGQYALMVVGAGIFLFGIFCAIESRYHKT</sequence>
<accession>A0A5B7YHE8</accession>
<dbReference type="Proteomes" id="UP000304912">
    <property type="component" value="Chromosome"/>
</dbReference>
<reference evidence="3 4" key="1">
    <citation type="submission" date="2019-04" db="EMBL/GenBank/DDBJ databases">
        <title>Salinimonas iocasae sp. nov., a halophilic bacterium isolated from the outer tube casing of tubeworms in Okinawa Trough.</title>
        <authorList>
            <person name="Zhang H."/>
            <person name="Wang H."/>
            <person name="Li C."/>
        </authorList>
    </citation>
    <scope>NUCLEOTIDE SEQUENCE [LARGE SCALE GENOMIC DNA]</scope>
    <source>
        <strain evidence="3 4">KX18D6</strain>
    </source>
</reference>
<feature type="domain" description="DUF1206" evidence="2">
    <location>
        <begin position="92"/>
        <end position="161"/>
    </location>
</feature>
<dbReference type="InterPro" id="IPR009597">
    <property type="entry name" value="DUF1206"/>
</dbReference>
<feature type="transmembrane region" description="Helical" evidence="1">
    <location>
        <begin position="90"/>
        <end position="107"/>
    </location>
</feature>
<organism evidence="3 4">
    <name type="scientific">Salinimonas iocasae</name>
    <dbReference type="NCBI Taxonomy" id="2572577"/>
    <lineage>
        <taxon>Bacteria</taxon>
        <taxon>Pseudomonadati</taxon>
        <taxon>Pseudomonadota</taxon>
        <taxon>Gammaproteobacteria</taxon>
        <taxon>Alteromonadales</taxon>
        <taxon>Alteromonadaceae</taxon>
        <taxon>Alteromonas/Salinimonas group</taxon>
        <taxon>Salinimonas</taxon>
    </lineage>
</organism>
<keyword evidence="1" id="KW-0472">Membrane</keyword>
<dbReference type="AlphaFoldDB" id="A0A5B7YHE8"/>
<dbReference type="KEGG" id="salk:FBQ74_17010"/>
<feature type="transmembrane region" description="Helical" evidence="1">
    <location>
        <begin position="51"/>
        <end position="69"/>
    </location>
</feature>
<feature type="domain" description="DUF1206" evidence="2">
    <location>
        <begin position="6"/>
        <end position="71"/>
    </location>
</feature>
<evidence type="ECO:0000256" key="1">
    <source>
        <dbReference type="SAM" id="Phobius"/>
    </source>
</evidence>